<dbReference type="Proteomes" id="UP000029120">
    <property type="component" value="Chromosome 4"/>
</dbReference>
<evidence type="ECO:0000313" key="1">
    <source>
        <dbReference type="EMBL" id="KFK36210.1"/>
    </source>
</evidence>
<proteinExistence type="predicted"/>
<gene>
    <name evidence="1" type="ordered locus">AALP_Aa4g092000</name>
</gene>
<protein>
    <submittedName>
        <fullName evidence="1">Uncharacterized protein</fullName>
    </submittedName>
</protein>
<name>A0A087H258_ARAAL</name>
<evidence type="ECO:0000313" key="2">
    <source>
        <dbReference type="Proteomes" id="UP000029120"/>
    </source>
</evidence>
<reference evidence="2" key="1">
    <citation type="journal article" date="2015" name="Nat. Plants">
        <title>Genome expansion of Arabis alpina linked with retrotransposition and reduced symmetric DNA methylation.</title>
        <authorList>
            <person name="Willing E.M."/>
            <person name="Rawat V."/>
            <person name="Mandakova T."/>
            <person name="Maumus F."/>
            <person name="James G.V."/>
            <person name="Nordstroem K.J."/>
            <person name="Becker C."/>
            <person name="Warthmann N."/>
            <person name="Chica C."/>
            <person name="Szarzynska B."/>
            <person name="Zytnicki M."/>
            <person name="Albani M.C."/>
            <person name="Kiefer C."/>
            <person name="Bergonzi S."/>
            <person name="Castaings L."/>
            <person name="Mateos J.L."/>
            <person name="Berns M.C."/>
            <person name="Bujdoso N."/>
            <person name="Piofczyk T."/>
            <person name="de Lorenzo L."/>
            <person name="Barrero-Sicilia C."/>
            <person name="Mateos I."/>
            <person name="Piednoel M."/>
            <person name="Hagmann J."/>
            <person name="Chen-Min-Tao R."/>
            <person name="Iglesias-Fernandez R."/>
            <person name="Schuster S.C."/>
            <person name="Alonso-Blanco C."/>
            <person name="Roudier F."/>
            <person name="Carbonero P."/>
            <person name="Paz-Ares J."/>
            <person name="Davis S.J."/>
            <person name="Pecinka A."/>
            <person name="Quesneville H."/>
            <person name="Colot V."/>
            <person name="Lysak M.A."/>
            <person name="Weigel D."/>
            <person name="Coupland G."/>
            <person name="Schneeberger K."/>
        </authorList>
    </citation>
    <scope>NUCLEOTIDE SEQUENCE [LARGE SCALE GENOMIC DNA]</scope>
    <source>
        <strain evidence="2">cv. Pajares</strain>
    </source>
</reference>
<dbReference type="AlphaFoldDB" id="A0A087H258"/>
<accession>A0A087H258</accession>
<keyword evidence="2" id="KW-1185">Reference proteome</keyword>
<organism evidence="1 2">
    <name type="scientific">Arabis alpina</name>
    <name type="common">Alpine rock-cress</name>
    <dbReference type="NCBI Taxonomy" id="50452"/>
    <lineage>
        <taxon>Eukaryota</taxon>
        <taxon>Viridiplantae</taxon>
        <taxon>Streptophyta</taxon>
        <taxon>Embryophyta</taxon>
        <taxon>Tracheophyta</taxon>
        <taxon>Spermatophyta</taxon>
        <taxon>Magnoliopsida</taxon>
        <taxon>eudicotyledons</taxon>
        <taxon>Gunneridae</taxon>
        <taxon>Pentapetalae</taxon>
        <taxon>rosids</taxon>
        <taxon>malvids</taxon>
        <taxon>Brassicales</taxon>
        <taxon>Brassicaceae</taxon>
        <taxon>Arabideae</taxon>
        <taxon>Arabis</taxon>
    </lineage>
</organism>
<sequence length="51" mass="6101">MPRLSYLWRGIGPCMRNIVKKIFKRMRRDLPLAYSMTSMLGCHSKVNLFKR</sequence>
<dbReference type="EMBL" id="CM002872">
    <property type="protein sequence ID" value="KFK36210.1"/>
    <property type="molecule type" value="Genomic_DNA"/>
</dbReference>
<dbReference type="Gramene" id="KFK36210">
    <property type="protein sequence ID" value="KFK36210"/>
    <property type="gene ID" value="AALP_AA4G092000"/>
</dbReference>